<gene>
    <name evidence="1" type="ORF">AFUS01_LOCUS9027</name>
</gene>
<accession>A0A8J2NV55</accession>
<protein>
    <submittedName>
        <fullName evidence="1">Uncharacterized protein</fullName>
    </submittedName>
</protein>
<feature type="non-terminal residue" evidence="1">
    <location>
        <position position="28"/>
    </location>
</feature>
<evidence type="ECO:0000313" key="1">
    <source>
        <dbReference type="EMBL" id="CAG7719717.1"/>
    </source>
</evidence>
<evidence type="ECO:0000313" key="2">
    <source>
        <dbReference type="Proteomes" id="UP000708208"/>
    </source>
</evidence>
<sequence>MLDIFVLSEGKAGLPYTVNGKLYQGNLL</sequence>
<name>A0A8J2NV55_9HEXA</name>
<dbReference type="Proteomes" id="UP000708208">
    <property type="component" value="Unassembled WGS sequence"/>
</dbReference>
<proteinExistence type="predicted"/>
<dbReference type="AlphaFoldDB" id="A0A8J2NV55"/>
<keyword evidence="2" id="KW-1185">Reference proteome</keyword>
<organism evidence="1 2">
    <name type="scientific">Allacma fusca</name>
    <dbReference type="NCBI Taxonomy" id="39272"/>
    <lineage>
        <taxon>Eukaryota</taxon>
        <taxon>Metazoa</taxon>
        <taxon>Ecdysozoa</taxon>
        <taxon>Arthropoda</taxon>
        <taxon>Hexapoda</taxon>
        <taxon>Collembola</taxon>
        <taxon>Symphypleona</taxon>
        <taxon>Sminthuridae</taxon>
        <taxon>Allacma</taxon>
    </lineage>
</organism>
<reference evidence="1" key="1">
    <citation type="submission" date="2021-06" db="EMBL/GenBank/DDBJ databases">
        <authorList>
            <person name="Hodson N. C."/>
            <person name="Mongue J. A."/>
            <person name="Jaron S. K."/>
        </authorList>
    </citation>
    <scope>NUCLEOTIDE SEQUENCE</scope>
</reference>
<dbReference type="EMBL" id="CAJVCH010064034">
    <property type="protein sequence ID" value="CAG7719717.1"/>
    <property type="molecule type" value="Genomic_DNA"/>
</dbReference>
<comment type="caution">
    <text evidence="1">The sequence shown here is derived from an EMBL/GenBank/DDBJ whole genome shotgun (WGS) entry which is preliminary data.</text>
</comment>